<protein>
    <submittedName>
        <fullName evidence="7">Membrane-spanning 4-domains subfamily A member 15-like</fullName>
    </submittedName>
</protein>
<dbReference type="RefSeq" id="XP_028593515.1">
    <property type="nucleotide sequence ID" value="XM_028737682.1"/>
</dbReference>
<feature type="transmembrane region" description="Helical" evidence="6">
    <location>
        <begin position="129"/>
        <end position="150"/>
    </location>
</feature>
<evidence type="ECO:0000313" key="8">
    <source>
        <dbReference type="Proteomes" id="UP000472272"/>
    </source>
</evidence>
<dbReference type="OrthoDB" id="10071849at2759"/>
<evidence type="ECO:0000313" key="7">
    <source>
        <dbReference type="Ensembl" id="ENSPMRP00000000503.1"/>
    </source>
</evidence>
<feature type="transmembrane region" description="Helical" evidence="6">
    <location>
        <begin position="100"/>
        <end position="117"/>
    </location>
</feature>
<dbReference type="Ensembl" id="ENSPMRT00000000530.1">
    <property type="protein sequence ID" value="ENSPMRP00000000503.1"/>
    <property type="gene ID" value="ENSPMRG00000000375.1"/>
</dbReference>
<reference evidence="7 8" key="1">
    <citation type="journal article" date="2019" name="Proc. Natl. Acad. Sci. U.S.A.">
        <title>Regulatory changes in pterin and carotenoid genes underlie balanced color polymorphisms in the wall lizard.</title>
        <authorList>
            <person name="Andrade P."/>
            <person name="Pinho C."/>
            <person name="Perez I de Lanuza G."/>
            <person name="Afonso S."/>
            <person name="Brejcha J."/>
            <person name="Rubin C.J."/>
            <person name="Wallerman O."/>
            <person name="Pereira P."/>
            <person name="Sabatino S.J."/>
            <person name="Bellati A."/>
            <person name="Pellitteri-Rosa D."/>
            <person name="Bosakova Z."/>
            <person name="Bunikis I."/>
            <person name="Carretero M.A."/>
            <person name="Feiner N."/>
            <person name="Marsik P."/>
            <person name="Pauperio F."/>
            <person name="Salvi D."/>
            <person name="Soler L."/>
            <person name="While G.M."/>
            <person name="Uller T."/>
            <person name="Font E."/>
            <person name="Andersson L."/>
            <person name="Carneiro M."/>
        </authorList>
    </citation>
    <scope>NUCLEOTIDE SEQUENCE</scope>
</reference>
<comment type="similarity">
    <text evidence="2">Belongs to the MS4A family.</text>
</comment>
<dbReference type="Pfam" id="PF04103">
    <property type="entry name" value="CD20"/>
    <property type="match status" value="1"/>
</dbReference>
<reference evidence="7" key="3">
    <citation type="submission" date="2025-09" db="UniProtKB">
        <authorList>
            <consortium name="Ensembl"/>
        </authorList>
    </citation>
    <scope>IDENTIFICATION</scope>
</reference>
<sequence>MDNQAFVAIPHHGVMASHPNQILYPTGAMHLGGQPLGTGYPGSHLYGGTEPAGNLRTERKGEPRVLGAIQILIGLVHISFGSLLTLLLDRSRSYTVLSGYVYWGGLIFIISGFALAITEHNRSSLQMKVSACLNIVSTLAATVGIIVLLIDENVFPVYYTPSDLIHLRVALGLLNVILIFAVLEFFIGMVSLSFGYEAIFCRGEEAIYDVPDAVIPHQGNLLPIGPPPSYEAYANPCYEPSSQGE</sequence>
<evidence type="ECO:0000256" key="5">
    <source>
        <dbReference type="ARBA" id="ARBA00023136"/>
    </source>
</evidence>
<keyword evidence="4 6" id="KW-1133">Transmembrane helix</keyword>
<dbReference type="KEGG" id="pmua:114600886"/>
<dbReference type="InterPro" id="IPR030417">
    <property type="entry name" value="MS4A"/>
</dbReference>
<keyword evidence="3 6" id="KW-0812">Transmembrane</keyword>
<organism evidence="7 8">
    <name type="scientific">Podarcis muralis</name>
    <name type="common">Wall lizard</name>
    <name type="synonym">Lacerta muralis</name>
    <dbReference type="NCBI Taxonomy" id="64176"/>
    <lineage>
        <taxon>Eukaryota</taxon>
        <taxon>Metazoa</taxon>
        <taxon>Chordata</taxon>
        <taxon>Craniata</taxon>
        <taxon>Vertebrata</taxon>
        <taxon>Euteleostomi</taxon>
        <taxon>Lepidosauria</taxon>
        <taxon>Squamata</taxon>
        <taxon>Bifurcata</taxon>
        <taxon>Unidentata</taxon>
        <taxon>Episquamata</taxon>
        <taxon>Laterata</taxon>
        <taxon>Lacertibaenia</taxon>
        <taxon>Lacertidae</taxon>
        <taxon>Podarcis</taxon>
    </lineage>
</organism>
<evidence type="ECO:0000256" key="4">
    <source>
        <dbReference type="ARBA" id="ARBA00022989"/>
    </source>
</evidence>
<proteinExistence type="inferred from homology"/>
<accession>A0A670HLJ4</accession>
<dbReference type="PANTHER" id="PTHR23320">
    <property type="entry name" value="MEMBRANE-SPANNING 4-DOMAINS SUBFAMILY A MS4A -RELATED"/>
    <property type="match status" value="1"/>
</dbReference>
<dbReference type="GO" id="GO:0005886">
    <property type="term" value="C:plasma membrane"/>
    <property type="evidence" value="ECO:0007669"/>
    <property type="project" value="TreeGrafter"/>
</dbReference>
<evidence type="ECO:0000256" key="1">
    <source>
        <dbReference type="ARBA" id="ARBA00004141"/>
    </source>
</evidence>
<dbReference type="Proteomes" id="UP000472272">
    <property type="component" value="Chromosome 1"/>
</dbReference>
<evidence type="ECO:0000256" key="2">
    <source>
        <dbReference type="ARBA" id="ARBA00009565"/>
    </source>
</evidence>
<evidence type="ECO:0000256" key="6">
    <source>
        <dbReference type="SAM" id="Phobius"/>
    </source>
</evidence>
<comment type="subcellular location">
    <subcellularLocation>
        <location evidence="1">Membrane</location>
        <topology evidence="1">Multi-pass membrane protein</topology>
    </subcellularLocation>
</comment>
<reference evidence="7" key="2">
    <citation type="submission" date="2025-08" db="UniProtKB">
        <authorList>
            <consortium name="Ensembl"/>
        </authorList>
    </citation>
    <scope>IDENTIFICATION</scope>
</reference>
<gene>
    <name evidence="7" type="primary">LOC114600886</name>
</gene>
<dbReference type="PANTHER" id="PTHR23320:SF155">
    <property type="entry name" value="MEMBRANE-SPANNING 4-DOMAINS SUBFAMILY A MEMBER 8"/>
    <property type="match status" value="1"/>
</dbReference>
<feature type="transmembrane region" description="Helical" evidence="6">
    <location>
        <begin position="170"/>
        <end position="192"/>
    </location>
</feature>
<dbReference type="OMA" id="YTITSAY"/>
<keyword evidence="8" id="KW-1185">Reference proteome</keyword>
<dbReference type="InterPro" id="IPR007237">
    <property type="entry name" value="CD20-like"/>
</dbReference>
<dbReference type="GeneTree" id="ENSGT00940000155376"/>
<evidence type="ECO:0000256" key="3">
    <source>
        <dbReference type="ARBA" id="ARBA00022692"/>
    </source>
</evidence>
<feature type="transmembrane region" description="Helical" evidence="6">
    <location>
        <begin position="65"/>
        <end position="88"/>
    </location>
</feature>
<dbReference type="AlphaFoldDB" id="A0A670HLJ4"/>
<name>A0A670HLJ4_PODMU</name>
<dbReference type="GeneID" id="114600886"/>
<dbReference type="GO" id="GO:0007166">
    <property type="term" value="P:cell surface receptor signaling pathway"/>
    <property type="evidence" value="ECO:0007669"/>
    <property type="project" value="TreeGrafter"/>
</dbReference>
<keyword evidence="5 6" id="KW-0472">Membrane</keyword>